<accession>A0A9P4JS94</accession>
<keyword evidence="1" id="KW-0472">Membrane</keyword>
<organism evidence="2 3">
    <name type="scientific">Delitschia confertaspora ATCC 74209</name>
    <dbReference type="NCBI Taxonomy" id="1513339"/>
    <lineage>
        <taxon>Eukaryota</taxon>
        <taxon>Fungi</taxon>
        <taxon>Dikarya</taxon>
        <taxon>Ascomycota</taxon>
        <taxon>Pezizomycotina</taxon>
        <taxon>Dothideomycetes</taxon>
        <taxon>Pleosporomycetidae</taxon>
        <taxon>Pleosporales</taxon>
        <taxon>Delitschiaceae</taxon>
        <taxon>Delitschia</taxon>
    </lineage>
</organism>
<keyword evidence="3" id="KW-1185">Reference proteome</keyword>
<dbReference type="AlphaFoldDB" id="A0A9P4JS94"/>
<name>A0A9P4JS94_9PLEO</name>
<keyword evidence="1" id="KW-1133">Transmembrane helix</keyword>
<reference evidence="2" key="1">
    <citation type="journal article" date="2020" name="Stud. Mycol.">
        <title>101 Dothideomycetes genomes: a test case for predicting lifestyles and emergence of pathogens.</title>
        <authorList>
            <person name="Haridas S."/>
            <person name="Albert R."/>
            <person name="Binder M."/>
            <person name="Bloem J."/>
            <person name="Labutti K."/>
            <person name="Salamov A."/>
            <person name="Andreopoulos B."/>
            <person name="Baker S."/>
            <person name="Barry K."/>
            <person name="Bills G."/>
            <person name="Bluhm B."/>
            <person name="Cannon C."/>
            <person name="Castanera R."/>
            <person name="Culley D."/>
            <person name="Daum C."/>
            <person name="Ezra D."/>
            <person name="Gonzalez J."/>
            <person name="Henrissat B."/>
            <person name="Kuo A."/>
            <person name="Liang C."/>
            <person name="Lipzen A."/>
            <person name="Lutzoni F."/>
            <person name="Magnuson J."/>
            <person name="Mondo S."/>
            <person name="Nolan M."/>
            <person name="Ohm R."/>
            <person name="Pangilinan J."/>
            <person name="Park H.-J."/>
            <person name="Ramirez L."/>
            <person name="Alfaro M."/>
            <person name="Sun H."/>
            <person name="Tritt A."/>
            <person name="Yoshinaga Y."/>
            <person name="Zwiers L.-H."/>
            <person name="Turgeon B."/>
            <person name="Goodwin S."/>
            <person name="Spatafora J."/>
            <person name="Crous P."/>
            <person name="Grigoriev I."/>
        </authorList>
    </citation>
    <scope>NUCLEOTIDE SEQUENCE</scope>
    <source>
        <strain evidence="2">ATCC 74209</strain>
    </source>
</reference>
<proteinExistence type="predicted"/>
<evidence type="ECO:0000256" key="1">
    <source>
        <dbReference type="SAM" id="Phobius"/>
    </source>
</evidence>
<feature type="transmembrane region" description="Helical" evidence="1">
    <location>
        <begin position="6"/>
        <end position="28"/>
    </location>
</feature>
<protein>
    <submittedName>
        <fullName evidence="2">Uncharacterized protein</fullName>
    </submittedName>
</protein>
<dbReference type="Proteomes" id="UP000799536">
    <property type="component" value="Unassembled WGS sequence"/>
</dbReference>
<keyword evidence="1" id="KW-0812">Transmembrane</keyword>
<evidence type="ECO:0000313" key="3">
    <source>
        <dbReference type="Proteomes" id="UP000799536"/>
    </source>
</evidence>
<gene>
    <name evidence="2" type="ORF">GQ43DRAFT_192727</name>
</gene>
<dbReference type="EMBL" id="ML993881">
    <property type="protein sequence ID" value="KAF2204250.1"/>
    <property type="molecule type" value="Genomic_DNA"/>
</dbReference>
<sequence length="127" mass="14717">MTAMEALLITLEYVLLTIISEFVVVYTYRIFLHPLNRYFGPLFVKVTDWYSAIKALLARLHLVIYQDRQKYGPDVHLGPNELAFNTIEALHDIYRNGRLQKASGYLVTKMSPRTYNIFNAIDKTSTV</sequence>
<comment type="caution">
    <text evidence="2">The sequence shown here is derived from an EMBL/GenBank/DDBJ whole genome shotgun (WGS) entry which is preliminary data.</text>
</comment>
<evidence type="ECO:0000313" key="2">
    <source>
        <dbReference type="EMBL" id="KAF2204250.1"/>
    </source>
</evidence>
<dbReference type="OrthoDB" id="1470350at2759"/>